<evidence type="ECO:0000313" key="2">
    <source>
        <dbReference type="Proteomes" id="UP000887577"/>
    </source>
</evidence>
<keyword evidence="2" id="KW-1185">Reference proteome</keyword>
<sequence length="400" mass="44829">MGLFVICNMEFLAKRSEMWKRIQESVEEVDALDGALTVKCEMHGKEQVITCGEDFDAKCREGGCDDPCNTRLNCGHMCPKPCHVEDMDHLVMKCLKPCAQTCPAEEKHPCKKRCYQACGDCKINVTKFLPCGHTKMDHCYLEAGEVLCVERCTETLQCFHRCDQLCGAPCTTKCQVIIKRQLPNCGHIVLMKCFDNPYTFKCHVIVPKQWTICGHTVDVPCYINVLTTTCPNPCNTALPGCEHLCQGTCGSCRNGRLHIRCEEKCKKVLICGHECESNCSNSCPPCQKLCQTACAHSQCGKKSLQKRSRRNRRKNGSKGNDKDPTSGRVCGDPCPPCAEKCLNKCWHRSCSKKCSDPCNVEPCNERCQKLLRCNPKRKSKNKKNAKANGTEGKVNKHFKT</sequence>
<dbReference type="Proteomes" id="UP000887577">
    <property type="component" value="Unplaced"/>
</dbReference>
<feature type="region of interest" description="Disordered" evidence="1">
    <location>
        <begin position="378"/>
        <end position="400"/>
    </location>
</feature>
<name>A0A914YH81_9BILA</name>
<proteinExistence type="predicted"/>
<dbReference type="WBParaSite" id="PSU_v2.g18683.t1">
    <property type="protein sequence ID" value="PSU_v2.g18683.t1"/>
    <property type="gene ID" value="PSU_v2.g18683"/>
</dbReference>
<evidence type="ECO:0000256" key="1">
    <source>
        <dbReference type="SAM" id="MobiDB-lite"/>
    </source>
</evidence>
<feature type="region of interest" description="Disordered" evidence="1">
    <location>
        <begin position="305"/>
        <end position="328"/>
    </location>
</feature>
<protein>
    <submittedName>
        <fullName evidence="3">NFX1-type zinc finger-containing protein 1</fullName>
    </submittedName>
</protein>
<reference evidence="3" key="1">
    <citation type="submission" date="2022-11" db="UniProtKB">
        <authorList>
            <consortium name="WormBaseParasite"/>
        </authorList>
    </citation>
    <scope>IDENTIFICATION</scope>
</reference>
<evidence type="ECO:0000313" key="3">
    <source>
        <dbReference type="WBParaSite" id="PSU_v2.g18683.t1"/>
    </source>
</evidence>
<organism evidence="2 3">
    <name type="scientific">Panagrolaimus superbus</name>
    <dbReference type="NCBI Taxonomy" id="310955"/>
    <lineage>
        <taxon>Eukaryota</taxon>
        <taxon>Metazoa</taxon>
        <taxon>Ecdysozoa</taxon>
        <taxon>Nematoda</taxon>
        <taxon>Chromadorea</taxon>
        <taxon>Rhabditida</taxon>
        <taxon>Tylenchina</taxon>
        <taxon>Panagrolaimomorpha</taxon>
        <taxon>Panagrolaimoidea</taxon>
        <taxon>Panagrolaimidae</taxon>
        <taxon>Panagrolaimus</taxon>
    </lineage>
</organism>
<dbReference type="AlphaFoldDB" id="A0A914YH81"/>
<feature type="compositionally biased region" description="Basic residues" evidence="1">
    <location>
        <begin position="305"/>
        <end position="316"/>
    </location>
</feature>
<accession>A0A914YH81</accession>